<feature type="domain" description="Response regulatory" evidence="7">
    <location>
        <begin position="6"/>
        <end position="125"/>
    </location>
</feature>
<dbReference type="InterPro" id="IPR003593">
    <property type="entry name" value="AAA+_ATPase"/>
</dbReference>
<organism evidence="8 9">
    <name type="scientific">Thalassotalea euphylliae</name>
    <dbReference type="NCBI Taxonomy" id="1655234"/>
    <lineage>
        <taxon>Bacteria</taxon>
        <taxon>Pseudomonadati</taxon>
        <taxon>Pseudomonadota</taxon>
        <taxon>Gammaproteobacteria</taxon>
        <taxon>Alteromonadales</taxon>
        <taxon>Colwelliaceae</taxon>
        <taxon>Thalassotalea</taxon>
    </lineage>
</organism>
<evidence type="ECO:0000256" key="4">
    <source>
        <dbReference type="ARBA" id="ARBA00023163"/>
    </source>
</evidence>
<dbReference type="PRINTS" id="PR01590">
    <property type="entry name" value="HTHFIS"/>
</dbReference>
<dbReference type="GO" id="GO:0005524">
    <property type="term" value="F:ATP binding"/>
    <property type="evidence" value="ECO:0007669"/>
    <property type="project" value="UniProtKB-KW"/>
</dbReference>
<evidence type="ECO:0000256" key="1">
    <source>
        <dbReference type="ARBA" id="ARBA00022741"/>
    </source>
</evidence>
<dbReference type="Pfam" id="PF25601">
    <property type="entry name" value="AAA_lid_14"/>
    <property type="match status" value="1"/>
</dbReference>
<protein>
    <submittedName>
        <fullName evidence="8">Sigma-54-dependent Fis family transcriptional regulator</fullName>
    </submittedName>
</protein>
<dbReference type="EMBL" id="QUOU01000001">
    <property type="protein sequence ID" value="REL27789.1"/>
    <property type="molecule type" value="Genomic_DNA"/>
</dbReference>
<evidence type="ECO:0000259" key="7">
    <source>
        <dbReference type="PROSITE" id="PS50110"/>
    </source>
</evidence>
<evidence type="ECO:0000256" key="3">
    <source>
        <dbReference type="ARBA" id="ARBA00023015"/>
    </source>
</evidence>
<dbReference type="PROSITE" id="PS50045">
    <property type="entry name" value="SIGMA54_INTERACT_4"/>
    <property type="match status" value="1"/>
</dbReference>
<feature type="domain" description="Sigma-54 factor interaction" evidence="6">
    <location>
        <begin position="155"/>
        <end position="384"/>
    </location>
</feature>
<comment type="caution">
    <text evidence="8">The sequence shown here is derived from an EMBL/GenBank/DDBJ whole genome shotgun (WGS) entry which is preliminary data.</text>
</comment>
<accession>A0A3E0TTJ5</accession>
<gene>
    <name evidence="8" type="ORF">DXX93_15300</name>
</gene>
<dbReference type="SMART" id="SM00382">
    <property type="entry name" value="AAA"/>
    <property type="match status" value="1"/>
</dbReference>
<dbReference type="InterPro" id="IPR002197">
    <property type="entry name" value="HTH_Fis"/>
</dbReference>
<dbReference type="GO" id="GO:0043565">
    <property type="term" value="F:sequence-specific DNA binding"/>
    <property type="evidence" value="ECO:0007669"/>
    <property type="project" value="InterPro"/>
</dbReference>
<dbReference type="Gene3D" id="3.40.50.300">
    <property type="entry name" value="P-loop containing nucleotide triphosphate hydrolases"/>
    <property type="match status" value="1"/>
</dbReference>
<dbReference type="GO" id="GO:0000160">
    <property type="term" value="P:phosphorelay signal transduction system"/>
    <property type="evidence" value="ECO:0007669"/>
    <property type="project" value="InterPro"/>
</dbReference>
<dbReference type="AlphaFoldDB" id="A0A3E0TTJ5"/>
<dbReference type="SUPFAM" id="SSF52540">
    <property type="entry name" value="P-loop containing nucleoside triphosphate hydrolases"/>
    <property type="match status" value="1"/>
</dbReference>
<dbReference type="PANTHER" id="PTHR32071">
    <property type="entry name" value="TRANSCRIPTIONAL REGULATORY PROTEIN"/>
    <property type="match status" value="1"/>
</dbReference>
<dbReference type="Gene3D" id="3.40.50.2300">
    <property type="match status" value="1"/>
</dbReference>
<reference evidence="8 9" key="1">
    <citation type="submission" date="2018-08" db="EMBL/GenBank/DDBJ databases">
        <title>Thalassotalea euphylliae genome.</title>
        <authorList>
            <person name="Summers S."/>
            <person name="Rice S.A."/>
            <person name="Freckelton M.L."/>
            <person name="Nedved B.T."/>
            <person name="Hadfield M.G."/>
        </authorList>
    </citation>
    <scope>NUCLEOTIDE SEQUENCE [LARGE SCALE GENOMIC DNA]</scope>
    <source>
        <strain evidence="8 9">H1</strain>
    </source>
</reference>
<dbReference type="InterPro" id="IPR002078">
    <property type="entry name" value="Sigma_54_int"/>
</dbReference>
<dbReference type="RefSeq" id="WP_116008856.1">
    <property type="nucleotide sequence ID" value="NZ_QUOU01000001.1"/>
</dbReference>
<feature type="modified residue" description="4-aspartylphosphate" evidence="5">
    <location>
        <position position="55"/>
    </location>
</feature>
<dbReference type="InterPro" id="IPR027417">
    <property type="entry name" value="P-loop_NTPase"/>
</dbReference>
<dbReference type="Gene3D" id="1.10.10.60">
    <property type="entry name" value="Homeodomain-like"/>
    <property type="match status" value="1"/>
</dbReference>
<keyword evidence="1" id="KW-0547">Nucleotide-binding</keyword>
<evidence type="ECO:0000256" key="5">
    <source>
        <dbReference type="PROSITE-ProRule" id="PRU00169"/>
    </source>
</evidence>
<proteinExistence type="predicted"/>
<name>A0A3E0TTJ5_9GAMM</name>
<dbReference type="SMART" id="SM00448">
    <property type="entry name" value="REC"/>
    <property type="match status" value="1"/>
</dbReference>
<dbReference type="SUPFAM" id="SSF46689">
    <property type="entry name" value="Homeodomain-like"/>
    <property type="match status" value="1"/>
</dbReference>
<dbReference type="InterPro" id="IPR058031">
    <property type="entry name" value="AAA_lid_NorR"/>
</dbReference>
<evidence type="ECO:0000313" key="8">
    <source>
        <dbReference type="EMBL" id="REL27789.1"/>
    </source>
</evidence>
<dbReference type="OrthoDB" id="9804019at2"/>
<dbReference type="PANTHER" id="PTHR32071:SF113">
    <property type="entry name" value="ALGINATE BIOSYNTHESIS TRANSCRIPTIONAL REGULATORY PROTEIN ALGB"/>
    <property type="match status" value="1"/>
</dbReference>
<dbReference type="InterPro" id="IPR009057">
    <property type="entry name" value="Homeodomain-like_sf"/>
</dbReference>
<evidence type="ECO:0000256" key="2">
    <source>
        <dbReference type="ARBA" id="ARBA00022840"/>
    </source>
</evidence>
<dbReference type="InterPro" id="IPR025943">
    <property type="entry name" value="Sigma_54_int_dom_ATP-bd_2"/>
</dbReference>
<evidence type="ECO:0000313" key="9">
    <source>
        <dbReference type="Proteomes" id="UP000256478"/>
    </source>
</evidence>
<dbReference type="FunFam" id="3.40.50.300:FF:000006">
    <property type="entry name" value="DNA-binding transcriptional regulator NtrC"/>
    <property type="match status" value="1"/>
</dbReference>
<dbReference type="Proteomes" id="UP000256478">
    <property type="component" value="Unassembled WGS sequence"/>
</dbReference>
<evidence type="ECO:0000259" key="6">
    <source>
        <dbReference type="PROSITE" id="PS50045"/>
    </source>
</evidence>
<dbReference type="SUPFAM" id="SSF52172">
    <property type="entry name" value="CheY-like"/>
    <property type="match status" value="1"/>
</dbReference>
<dbReference type="GO" id="GO:0006355">
    <property type="term" value="P:regulation of DNA-templated transcription"/>
    <property type="evidence" value="ECO:0007669"/>
    <property type="project" value="InterPro"/>
</dbReference>
<keyword evidence="2" id="KW-0067">ATP-binding</keyword>
<dbReference type="Pfam" id="PF00158">
    <property type="entry name" value="Sigma54_activat"/>
    <property type="match status" value="1"/>
</dbReference>
<dbReference type="PROSITE" id="PS50110">
    <property type="entry name" value="RESPONSE_REGULATORY"/>
    <property type="match status" value="1"/>
</dbReference>
<dbReference type="CDD" id="cd00009">
    <property type="entry name" value="AAA"/>
    <property type="match status" value="1"/>
</dbReference>
<sequence>MKQNAQILIVDDDQDILIAGKLLLKRKFSHVDICNRPEQLPSLLADKAYDLVLLDMNFGPGESSGEQGFYWLGQIQQLAPDVVVVMITAHGGVDIAVDAIKQGATDFIAKPWHNEKVIATVTTALELKRTRQESQQLKVANQALVQATTTASDTIIGSSPAMQQVHSLVSRAAPTDANVLILGENGTGKELIARDIHRHSQRAEQVFLSVDLGAISENLFESELFGHKKGAFTGAQQDRIGKIKAAEGGTLFLDEIGNLPLHLQAKLLTVLAQRKVTPLGSNHEEPFNVRIVAATNVSKAKLSDESYFRQDLLFRLNTVEITLPPLRERHTDIPAIAAHFIALYGKKYQKPSLQLNNDAKQAITIYSWPGNIRALRHAVERAVILCDTDTLTPQDFQLTTEQQAILHQSPRNTAPESVVLPDELNLEAIEKIAIAQALKKHGYNISHTAKELGLTRAALYRRMEKHGL</sequence>
<dbReference type="Pfam" id="PF02954">
    <property type="entry name" value="HTH_8"/>
    <property type="match status" value="1"/>
</dbReference>
<keyword evidence="3" id="KW-0805">Transcription regulation</keyword>
<keyword evidence="4" id="KW-0804">Transcription</keyword>
<dbReference type="Gene3D" id="1.10.8.60">
    <property type="match status" value="1"/>
</dbReference>
<dbReference type="Pfam" id="PF00072">
    <property type="entry name" value="Response_reg"/>
    <property type="match status" value="1"/>
</dbReference>
<dbReference type="PROSITE" id="PS00676">
    <property type="entry name" value="SIGMA54_INTERACT_2"/>
    <property type="match status" value="1"/>
</dbReference>
<dbReference type="InterPro" id="IPR001789">
    <property type="entry name" value="Sig_transdc_resp-reg_receiver"/>
</dbReference>
<dbReference type="InterPro" id="IPR011006">
    <property type="entry name" value="CheY-like_superfamily"/>
</dbReference>
<keyword evidence="5" id="KW-0597">Phosphoprotein</keyword>